<proteinExistence type="inferred from homology"/>
<feature type="transmembrane region" description="Helical" evidence="7">
    <location>
        <begin position="28"/>
        <end position="45"/>
    </location>
</feature>
<organism evidence="9 10">
    <name type="scientific">Corallococcus interemptor</name>
    <dbReference type="NCBI Taxonomy" id="2316720"/>
    <lineage>
        <taxon>Bacteria</taxon>
        <taxon>Pseudomonadati</taxon>
        <taxon>Myxococcota</taxon>
        <taxon>Myxococcia</taxon>
        <taxon>Myxococcales</taxon>
        <taxon>Cystobacterineae</taxon>
        <taxon>Myxococcaceae</taxon>
        <taxon>Corallococcus</taxon>
    </lineage>
</organism>
<evidence type="ECO:0000256" key="2">
    <source>
        <dbReference type="ARBA" id="ARBA00009298"/>
    </source>
</evidence>
<evidence type="ECO:0000256" key="6">
    <source>
        <dbReference type="ARBA" id="ARBA00023136"/>
    </source>
</evidence>
<dbReference type="PANTHER" id="PTHR33778">
    <property type="entry name" value="PROTEIN MGTC"/>
    <property type="match status" value="1"/>
</dbReference>
<gene>
    <name evidence="9" type="ORF">D7X96_00280</name>
</gene>
<keyword evidence="6 7" id="KW-0472">Membrane</keyword>
<keyword evidence="4 7" id="KW-0812">Transmembrane</keyword>
<dbReference type="InterPro" id="IPR003416">
    <property type="entry name" value="MgtC/SapB/SrpB/YhiD_fam"/>
</dbReference>
<feature type="domain" description="MgtC/SapB/SrpB/YhiD N-terminal" evidence="8">
    <location>
        <begin position="5"/>
        <end position="127"/>
    </location>
</feature>
<dbReference type="Proteomes" id="UP000282656">
    <property type="component" value="Unassembled WGS sequence"/>
</dbReference>
<protein>
    <submittedName>
        <fullName evidence="9">MgtC/SapB family protein</fullName>
    </submittedName>
</protein>
<evidence type="ECO:0000256" key="3">
    <source>
        <dbReference type="ARBA" id="ARBA00022475"/>
    </source>
</evidence>
<feature type="transmembrane region" description="Helical" evidence="7">
    <location>
        <begin position="82"/>
        <end position="100"/>
    </location>
</feature>
<evidence type="ECO:0000313" key="9">
    <source>
        <dbReference type="EMBL" id="RKH74142.1"/>
    </source>
</evidence>
<accession>A0A3A8RA29</accession>
<evidence type="ECO:0000259" key="8">
    <source>
        <dbReference type="Pfam" id="PF02308"/>
    </source>
</evidence>
<dbReference type="EMBL" id="RAWM01000001">
    <property type="protein sequence ID" value="RKH74142.1"/>
    <property type="molecule type" value="Genomic_DNA"/>
</dbReference>
<evidence type="ECO:0000256" key="5">
    <source>
        <dbReference type="ARBA" id="ARBA00022989"/>
    </source>
</evidence>
<evidence type="ECO:0000256" key="4">
    <source>
        <dbReference type="ARBA" id="ARBA00022692"/>
    </source>
</evidence>
<evidence type="ECO:0000313" key="10">
    <source>
        <dbReference type="Proteomes" id="UP000282656"/>
    </source>
</evidence>
<dbReference type="PRINTS" id="PR01837">
    <property type="entry name" value="MGTCSAPBPROT"/>
</dbReference>
<keyword evidence="5 7" id="KW-1133">Transmembrane helix</keyword>
<evidence type="ECO:0000256" key="1">
    <source>
        <dbReference type="ARBA" id="ARBA00004651"/>
    </source>
</evidence>
<feature type="transmembrane region" description="Helical" evidence="7">
    <location>
        <begin position="57"/>
        <end position="76"/>
    </location>
</feature>
<reference evidence="10" key="1">
    <citation type="submission" date="2018-09" db="EMBL/GenBank/DDBJ databases">
        <authorList>
            <person name="Livingstone P.G."/>
            <person name="Whitworth D.E."/>
        </authorList>
    </citation>
    <scope>NUCLEOTIDE SEQUENCE [LARGE SCALE GENOMIC DNA]</scope>
    <source>
        <strain evidence="10">AB047A</strain>
    </source>
</reference>
<comment type="similarity">
    <text evidence="2">Belongs to the MgtC/SapB family.</text>
</comment>
<dbReference type="Pfam" id="PF02308">
    <property type="entry name" value="MgtC"/>
    <property type="match status" value="1"/>
</dbReference>
<dbReference type="PANTHER" id="PTHR33778:SF1">
    <property type="entry name" value="MAGNESIUM TRANSPORTER YHID-RELATED"/>
    <property type="match status" value="1"/>
</dbReference>
<dbReference type="InterPro" id="IPR049177">
    <property type="entry name" value="MgtC_SapB_SrpB_YhiD_N"/>
</dbReference>
<comment type="caution">
    <text evidence="9">The sequence shown here is derived from an EMBL/GenBank/DDBJ whole genome shotgun (WGS) entry which is preliminary data.</text>
</comment>
<comment type="subcellular location">
    <subcellularLocation>
        <location evidence="1">Cell membrane</location>
        <topology evidence="1">Multi-pass membrane protein</topology>
    </subcellularLocation>
</comment>
<sequence>MLVRLAVAFALGLPVGWERDHRALSPGLRTFPLVAMGACAFLLIGQQAFPDEARAQGYVFQAVLSGIGFIGGGVIVKGRGEIQGIATAVSIWITAAVGAAVAYRLYWLGVVLSLTTVATLQLLRPLKHHP</sequence>
<dbReference type="OrthoDB" id="9811198at2"/>
<name>A0A3A8RA29_9BACT</name>
<evidence type="ECO:0000256" key="7">
    <source>
        <dbReference type="SAM" id="Phobius"/>
    </source>
</evidence>
<dbReference type="AlphaFoldDB" id="A0A3A8RA29"/>
<dbReference type="GO" id="GO:0005886">
    <property type="term" value="C:plasma membrane"/>
    <property type="evidence" value="ECO:0007669"/>
    <property type="project" value="UniProtKB-SubCell"/>
</dbReference>
<keyword evidence="3" id="KW-1003">Cell membrane</keyword>
<dbReference type="RefSeq" id="WP_120547187.1">
    <property type="nucleotide sequence ID" value="NZ_RAWM01000001.1"/>
</dbReference>
<keyword evidence="10" id="KW-1185">Reference proteome</keyword>